<dbReference type="FunFam" id="3.30.200.20:FF:000306">
    <property type="entry name" value="IKS protein kinase"/>
    <property type="match status" value="1"/>
</dbReference>
<organism evidence="12 13">
    <name type="scientific">Smittium culicis</name>
    <dbReference type="NCBI Taxonomy" id="133412"/>
    <lineage>
        <taxon>Eukaryota</taxon>
        <taxon>Fungi</taxon>
        <taxon>Fungi incertae sedis</taxon>
        <taxon>Zoopagomycota</taxon>
        <taxon>Kickxellomycotina</taxon>
        <taxon>Harpellomycetes</taxon>
        <taxon>Harpellales</taxon>
        <taxon>Legeriomycetaceae</taxon>
        <taxon>Smittium</taxon>
    </lineage>
</organism>
<gene>
    <name evidence="12" type="ORF">AYI70_g6505</name>
</gene>
<dbReference type="SUPFAM" id="SSF56112">
    <property type="entry name" value="Protein kinase-like (PK-like)"/>
    <property type="match status" value="1"/>
</dbReference>
<evidence type="ECO:0000259" key="11">
    <source>
        <dbReference type="PROSITE" id="PS50011"/>
    </source>
</evidence>
<feature type="region of interest" description="Disordered" evidence="10">
    <location>
        <begin position="1"/>
        <end position="29"/>
    </location>
</feature>
<dbReference type="PROSITE" id="PS50011">
    <property type="entry name" value="PROTEIN_KINASE_DOM"/>
    <property type="match status" value="1"/>
</dbReference>
<dbReference type="PANTHER" id="PTHR11042">
    <property type="entry name" value="EUKARYOTIC TRANSLATION INITIATION FACTOR 2-ALPHA KINASE EIF2-ALPHA KINASE -RELATED"/>
    <property type="match status" value="1"/>
</dbReference>
<evidence type="ECO:0000256" key="4">
    <source>
        <dbReference type="ARBA" id="ARBA00022741"/>
    </source>
</evidence>
<feature type="compositionally biased region" description="Basic and acidic residues" evidence="10">
    <location>
        <begin position="828"/>
        <end position="838"/>
    </location>
</feature>
<dbReference type="GO" id="GO:0005524">
    <property type="term" value="F:ATP binding"/>
    <property type="evidence" value="ECO:0007669"/>
    <property type="project" value="UniProtKB-KW"/>
</dbReference>
<dbReference type="EC" id="2.7.11.1" evidence="1"/>
<dbReference type="GO" id="GO:0005634">
    <property type="term" value="C:nucleus"/>
    <property type="evidence" value="ECO:0007669"/>
    <property type="project" value="TreeGrafter"/>
</dbReference>
<dbReference type="InterPro" id="IPR050339">
    <property type="entry name" value="CC_SR_Kinase"/>
</dbReference>
<comment type="catalytic activity">
    <reaction evidence="9">
        <text>L-seryl-[protein] + ATP = O-phospho-L-seryl-[protein] + ADP + H(+)</text>
        <dbReference type="Rhea" id="RHEA:17989"/>
        <dbReference type="Rhea" id="RHEA-COMP:9863"/>
        <dbReference type="Rhea" id="RHEA-COMP:11604"/>
        <dbReference type="ChEBI" id="CHEBI:15378"/>
        <dbReference type="ChEBI" id="CHEBI:29999"/>
        <dbReference type="ChEBI" id="CHEBI:30616"/>
        <dbReference type="ChEBI" id="CHEBI:83421"/>
        <dbReference type="ChEBI" id="CHEBI:456216"/>
        <dbReference type="EC" id="2.7.11.1"/>
    </reaction>
</comment>
<evidence type="ECO:0000256" key="3">
    <source>
        <dbReference type="ARBA" id="ARBA00022679"/>
    </source>
</evidence>
<keyword evidence="6" id="KW-0067">ATP-binding</keyword>
<evidence type="ECO:0000256" key="9">
    <source>
        <dbReference type="ARBA" id="ARBA00048679"/>
    </source>
</evidence>
<evidence type="ECO:0000256" key="7">
    <source>
        <dbReference type="ARBA" id="ARBA00037982"/>
    </source>
</evidence>
<dbReference type="InterPro" id="IPR001245">
    <property type="entry name" value="Ser-Thr/Tyr_kinase_cat_dom"/>
</dbReference>
<dbReference type="EMBL" id="LSSN01002294">
    <property type="protein sequence ID" value="OMJ16578.1"/>
    <property type="molecule type" value="Genomic_DNA"/>
</dbReference>
<dbReference type="AlphaFoldDB" id="A0A1R1XPN3"/>
<dbReference type="Proteomes" id="UP000187283">
    <property type="component" value="Unassembled WGS sequence"/>
</dbReference>
<dbReference type="InterPro" id="IPR008271">
    <property type="entry name" value="Ser/Thr_kinase_AS"/>
</dbReference>
<evidence type="ECO:0000256" key="6">
    <source>
        <dbReference type="ARBA" id="ARBA00022840"/>
    </source>
</evidence>
<comment type="caution">
    <text evidence="12">The sequence shown here is derived from an EMBL/GenBank/DDBJ whole genome shotgun (WGS) entry which is preliminary data.</text>
</comment>
<dbReference type="Pfam" id="PF07714">
    <property type="entry name" value="PK_Tyr_Ser-Thr"/>
    <property type="match status" value="1"/>
</dbReference>
<dbReference type="Gene3D" id="3.30.200.20">
    <property type="entry name" value="Phosphorylase Kinase, domain 1"/>
    <property type="match status" value="1"/>
</dbReference>
<name>A0A1R1XPN3_9FUNG</name>
<comment type="similarity">
    <text evidence="7">Belongs to the protein kinase superfamily. Ser/Thr protein kinase family. GCN2 subfamily.</text>
</comment>
<feature type="region of interest" description="Disordered" evidence="10">
    <location>
        <begin position="828"/>
        <end position="847"/>
    </location>
</feature>
<keyword evidence="13" id="KW-1185">Reference proteome</keyword>
<dbReference type="SMART" id="SM00220">
    <property type="entry name" value="S_TKc"/>
    <property type="match status" value="1"/>
</dbReference>
<evidence type="ECO:0000313" key="12">
    <source>
        <dbReference type="EMBL" id="OMJ16578.1"/>
    </source>
</evidence>
<evidence type="ECO:0000256" key="10">
    <source>
        <dbReference type="SAM" id="MobiDB-lite"/>
    </source>
</evidence>
<evidence type="ECO:0000256" key="1">
    <source>
        <dbReference type="ARBA" id="ARBA00012513"/>
    </source>
</evidence>
<evidence type="ECO:0000256" key="5">
    <source>
        <dbReference type="ARBA" id="ARBA00022777"/>
    </source>
</evidence>
<keyword evidence="4" id="KW-0547">Nucleotide-binding</keyword>
<dbReference type="Gene3D" id="1.10.510.10">
    <property type="entry name" value="Transferase(Phosphotransferase) domain 1"/>
    <property type="match status" value="1"/>
</dbReference>
<sequence>MKYSHLFPKKSLTPDHKTTEITKSSKSGSISDSLDYIALPKKKSKIKIKNLTSHTTDGHAKKRKTRDTAVPLPDSSQKELVKYEPLEVIMYKQKANKVVVFNPKTNKLAVRSFIPFKDSDTNITSADQELSQEFFQGYFTKNLNTEVSMNKNYFKYLANTLKSSSSPLELTYHSTQSRNPEKYPIQLQDIPEYQFINVEDSSSTSHVLPSNNLKNNQYTDSSTSYDSIKLSESSFNHGYYKRFFQQGKKLGRGLRGSVYLCQHVLDNVFLGEYAVKKVAVGNNHSWLQKMLKEVKLLESLSHPNIIEYKHSWLEMHTLTSFGPPVPCLFILMGFANGGNLYEYMQLTDSKVFGITPNSSFSNLNPKKKNLKSRREEIRVKSSLNYSNQDSDSKKLKHLSNIEIWSFFSDVCSGLDHLHKHGIIHRDLKPQNLLLNYEKSKFVDDTVKPNSDKKFKTIPTLLLTDFGECEVLSNKEDRLRTGATGTMEFMAPELLKTNENGSYLNDFSTKADMWSLGMLLIKYPSVNRGAVGDIDPDFILLINILLNQDKKSRPNVSEILPQVLEKKDYWESRAQDVSFFQEFSAPSTRPTSPTNAVVSFCQDKFGTKPYTAKDYHQHKSIIKKSVSESNAKKNSTVCEISDDPDYSTFISTGHNSKQVASHDKNAMQLQLVKSSGNLEVLEQFPTKRLKALANNSSLNKHYNINQFSLGDIKLEKEAAVTQDKKQLMLRADSIKITKKYNALNKKSDNLADLDSTKKINQIFDTNHNSNLSKLDDETKSVHMELCIDSSKESVSCTKDTHQGNNHSAKTKSEKNPDFEFLAYESKKSSIVDNKNKPDNEYPSAKSGVNITESSANTHSFAHLPRVSTNILVLKYLVFAIKVC</sequence>
<keyword evidence="5 12" id="KW-0418">Kinase</keyword>
<dbReference type="InterPro" id="IPR011009">
    <property type="entry name" value="Kinase-like_dom_sf"/>
</dbReference>
<evidence type="ECO:0000256" key="2">
    <source>
        <dbReference type="ARBA" id="ARBA00022527"/>
    </source>
</evidence>
<reference evidence="12 13" key="1">
    <citation type="submission" date="2017-01" db="EMBL/GenBank/DDBJ databases">
        <authorList>
            <person name="Mah S.A."/>
            <person name="Swanson W.J."/>
            <person name="Moy G.W."/>
            <person name="Vacquier V.D."/>
        </authorList>
    </citation>
    <scope>NUCLEOTIDE SEQUENCE [LARGE SCALE GENOMIC DNA]</scope>
    <source>
        <strain evidence="12 13">GSMNP</strain>
    </source>
</reference>
<accession>A0A1R1XPN3</accession>
<dbReference type="InterPro" id="IPR000719">
    <property type="entry name" value="Prot_kinase_dom"/>
</dbReference>
<keyword evidence="2" id="KW-0723">Serine/threonine-protein kinase</keyword>
<dbReference type="GO" id="GO:0005737">
    <property type="term" value="C:cytoplasm"/>
    <property type="evidence" value="ECO:0007669"/>
    <property type="project" value="TreeGrafter"/>
</dbReference>
<feature type="region of interest" description="Disordered" evidence="10">
    <location>
        <begin position="794"/>
        <end position="813"/>
    </location>
</feature>
<dbReference type="STRING" id="133412.A0A1R1XPN3"/>
<keyword evidence="3" id="KW-0808">Transferase</keyword>
<comment type="catalytic activity">
    <reaction evidence="8">
        <text>L-threonyl-[protein] + ATP = O-phospho-L-threonyl-[protein] + ADP + H(+)</text>
        <dbReference type="Rhea" id="RHEA:46608"/>
        <dbReference type="Rhea" id="RHEA-COMP:11060"/>
        <dbReference type="Rhea" id="RHEA-COMP:11605"/>
        <dbReference type="ChEBI" id="CHEBI:15378"/>
        <dbReference type="ChEBI" id="CHEBI:30013"/>
        <dbReference type="ChEBI" id="CHEBI:30616"/>
        <dbReference type="ChEBI" id="CHEBI:61977"/>
        <dbReference type="ChEBI" id="CHEBI:456216"/>
        <dbReference type="EC" id="2.7.11.1"/>
    </reaction>
</comment>
<dbReference type="PROSITE" id="PS00108">
    <property type="entry name" value="PROTEIN_KINASE_ST"/>
    <property type="match status" value="1"/>
</dbReference>
<dbReference type="OrthoDB" id="1405469at2759"/>
<proteinExistence type="inferred from homology"/>
<protein>
    <recommendedName>
        <fullName evidence="1">non-specific serine/threonine protein kinase</fullName>
        <ecNumber evidence="1">2.7.11.1</ecNumber>
    </recommendedName>
</protein>
<feature type="region of interest" description="Disordered" evidence="10">
    <location>
        <begin position="50"/>
        <end position="73"/>
    </location>
</feature>
<feature type="compositionally biased region" description="Polar residues" evidence="10">
    <location>
        <begin position="794"/>
        <end position="806"/>
    </location>
</feature>
<dbReference type="PANTHER" id="PTHR11042:SF138">
    <property type="entry name" value="SERINE_THREONINE-PROTEIN KINASE IKS1-RELATED"/>
    <property type="match status" value="1"/>
</dbReference>
<feature type="non-terminal residue" evidence="12">
    <location>
        <position position="882"/>
    </location>
</feature>
<dbReference type="GO" id="GO:0004674">
    <property type="term" value="F:protein serine/threonine kinase activity"/>
    <property type="evidence" value="ECO:0007669"/>
    <property type="project" value="UniProtKB-KW"/>
</dbReference>
<evidence type="ECO:0000313" key="13">
    <source>
        <dbReference type="Proteomes" id="UP000187283"/>
    </source>
</evidence>
<evidence type="ECO:0000256" key="8">
    <source>
        <dbReference type="ARBA" id="ARBA00047899"/>
    </source>
</evidence>
<feature type="domain" description="Protein kinase" evidence="11">
    <location>
        <begin position="244"/>
        <end position="583"/>
    </location>
</feature>